<keyword evidence="3 5" id="KW-0251">Elongation factor</keyword>
<dbReference type="Gene3D" id="1.10.8.10">
    <property type="entry name" value="DNA helicase RuvA subunit, C-terminal domain"/>
    <property type="match status" value="1"/>
</dbReference>
<dbReference type="AlphaFoldDB" id="A0A1G2HLM2"/>
<dbReference type="Proteomes" id="UP000178991">
    <property type="component" value="Unassembled WGS sequence"/>
</dbReference>
<dbReference type="InterPro" id="IPR014039">
    <property type="entry name" value="Transl_elong_EFTs/EF1B_dimer"/>
</dbReference>
<accession>A0A1G2HLM2</accession>
<dbReference type="InterPro" id="IPR001816">
    <property type="entry name" value="Transl_elong_EFTs/EF1B"/>
</dbReference>
<dbReference type="SUPFAM" id="SSF46934">
    <property type="entry name" value="UBA-like"/>
    <property type="match status" value="1"/>
</dbReference>
<proteinExistence type="inferred from homology"/>
<evidence type="ECO:0000256" key="4">
    <source>
        <dbReference type="ARBA" id="ARBA00022917"/>
    </source>
</evidence>
<dbReference type="SUPFAM" id="SSF54713">
    <property type="entry name" value="Elongation factor Ts (EF-Ts), dimerisation domain"/>
    <property type="match status" value="1"/>
</dbReference>
<dbReference type="FunFam" id="1.10.8.10:FF:000001">
    <property type="entry name" value="Elongation factor Ts"/>
    <property type="match status" value="1"/>
</dbReference>
<comment type="subcellular location">
    <subcellularLocation>
        <location evidence="5">Cytoplasm</location>
    </subcellularLocation>
</comment>
<organism evidence="7 8">
    <name type="scientific">Candidatus Staskawiczbacteria bacterium RIFCSPHIGHO2_01_FULL_34_27</name>
    <dbReference type="NCBI Taxonomy" id="1802199"/>
    <lineage>
        <taxon>Bacteria</taxon>
        <taxon>Candidatus Staskawicziibacteriota</taxon>
    </lineage>
</organism>
<dbReference type="PANTHER" id="PTHR11741">
    <property type="entry name" value="ELONGATION FACTOR TS"/>
    <property type="match status" value="1"/>
</dbReference>
<name>A0A1G2HLM2_9BACT</name>
<dbReference type="Pfam" id="PF00889">
    <property type="entry name" value="EF_TS"/>
    <property type="match status" value="1"/>
</dbReference>
<dbReference type="GO" id="GO:0003746">
    <property type="term" value="F:translation elongation factor activity"/>
    <property type="evidence" value="ECO:0007669"/>
    <property type="project" value="UniProtKB-UniRule"/>
</dbReference>
<comment type="caution">
    <text evidence="7">The sequence shown here is derived from an EMBL/GenBank/DDBJ whole genome shotgun (WGS) entry which is preliminary data.</text>
</comment>
<evidence type="ECO:0000313" key="7">
    <source>
        <dbReference type="EMBL" id="OGZ63111.1"/>
    </source>
</evidence>
<dbReference type="CDD" id="cd14275">
    <property type="entry name" value="UBA_EF-Ts"/>
    <property type="match status" value="1"/>
</dbReference>
<keyword evidence="4 5" id="KW-0648">Protein biosynthesis</keyword>
<feature type="domain" description="Translation elongation factor EFTs/EF1B dimerisation" evidence="6">
    <location>
        <begin position="35"/>
        <end position="184"/>
    </location>
</feature>
<keyword evidence="5" id="KW-0963">Cytoplasm</keyword>
<dbReference type="EMBL" id="MHOL01000006">
    <property type="protein sequence ID" value="OGZ63111.1"/>
    <property type="molecule type" value="Genomic_DNA"/>
</dbReference>
<dbReference type="HAMAP" id="MF_00050">
    <property type="entry name" value="EF_Ts"/>
    <property type="match status" value="1"/>
</dbReference>
<evidence type="ECO:0000256" key="3">
    <source>
        <dbReference type="ARBA" id="ARBA00022768"/>
    </source>
</evidence>
<evidence type="ECO:0000313" key="8">
    <source>
        <dbReference type="Proteomes" id="UP000178991"/>
    </source>
</evidence>
<feature type="region of interest" description="Involved in Mg(2+) ion dislocation from EF-Tu" evidence="5">
    <location>
        <begin position="80"/>
        <end position="83"/>
    </location>
</feature>
<comment type="similarity">
    <text evidence="1 5">Belongs to the EF-Ts family.</text>
</comment>
<dbReference type="Gene3D" id="1.10.286.20">
    <property type="match status" value="1"/>
</dbReference>
<evidence type="ECO:0000256" key="2">
    <source>
        <dbReference type="ARBA" id="ARBA00016956"/>
    </source>
</evidence>
<evidence type="ECO:0000256" key="1">
    <source>
        <dbReference type="ARBA" id="ARBA00005532"/>
    </source>
</evidence>
<comment type="function">
    <text evidence="5">Associates with the EF-Tu.GDP complex and induces the exchange of GDP to GTP. It remains bound to the aminoacyl-tRNA.EF-Tu.GTP complex up to the GTP hydrolysis stage on the ribosome.</text>
</comment>
<dbReference type="PANTHER" id="PTHR11741:SF0">
    <property type="entry name" value="ELONGATION FACTOR TS, MITOCHONDRIAL"/>
    <property type="match status" value="1"/>
</dbReference>
<protein>
    <recommendedName>
        <fullName evidence="2 5">Elongation factor Ts</fullName>
        <shortName evidence="5">EF-Ts</shortName>
    </recommendedName>
</protein>
<dbReference type="InterPro" id="IPR036402">
    <property type="entry name" value="EF-Ts_dimer_sf"/>
</dbReference>
<dbReference type="GO" id="GO:0005737">
    <property type="term" value="C:cytoplasm"/>
    <property type="evidence" value="ECO:0007669"/>
    <property type="project" value="UniProtKB-SubCell"/>
</dbReference>
<dbReference type="Gene3D" id="3.30.479.20">
    <property type="entry name" value="Elongation factor Ts, dimerisation domain"/>
    <property type="match status" value="1"/>
</dbReference>
<gene>
    <name evidence="5 7" type="primary">tsf</name>
    <name evidence="7" type="ORF">A2639_01895</name>
</gene>
<reference evidence="7 8" key="1">
    <citation type="journal article" date="2016" name="Nat. Commun.">
        <title>Thousands of microbial genomes shed light on interconnected biogeochemical processes in an aquifer system.</title>
        <authorList>
            <person name="Anantharaman K."/>
            <person name="Brown C.T."/>
            <person name="Hug L.A."/>
            <person name="Sharon I."/>
            <person name="Castelle C.J."/>
            <person name="Probst A.J."/>
            <person name="Thomas B.C."/>
            <person name="Singh A."/>
            <person name="Wilkins M.J."/>
            <person name="Karaoz U."/>
            <person name="Brodie E.L."/>
            <person name="Williams K.H."/>
            <person name="Hubbard S.S."/>
            <person name="Banfield J.F."/>
        </authorList>
    </citation>
    <scope>NUCLEOTIDE SEQUENCE [LARGE SCALE GENOMIC DNA]</scope>
</reference>
<evidence type="ECO:0000256" key="5">
    <source>
        <dbReference type="HAMAP-Rule" id="MF_00050"/>
    </source>
</evidence>
<sequence length="194" mass="21871">MINIDLIKQLREETGVSPTEIKKALEESKGDIEKAKEILRTWGKTLANKKTSREANQGTIDAYLHSNGKTGVLLDIRCESDFVAKSPEFKNLAHEICLQIAAAKPLFVSENNIPQEFLDGETKIYKEQIKDSDKPANIVSQILEGKLNKYKESISLLSQAWVKDDSKTIKNLIEDTVSKVGENVFVKRFTIYDI</sequence>
<dbReference type="InterPro" id="IPR009060">
    <property type="entry name" value="UBA-like_sf"/>
</dbReference>
<evidence type="ECO:0000259" key="6">
    <source>
        <dbReference type="Pfam" id="PF00889"/>
    </source>
</evidence>